<dbReference type="Proteomes" id="UP000290244">
    <property type="component" value="Chromosome"/>
</dbReference>
<accession>A0A4P6P487</accession>
<name>A0A4P6P487_9GAMM</name>
<dbReference type="AlphaFoldDB" id="A0A4P6P487"/>
<reference evidence="2 3" key="1">
    <citation type="submission" date="2018-12" db="EMBL/GenBank/DDBJ databases">
        <title>Complete genome of Litorilituus sediminis.</title>
        <authorList>
            <person name="Liu A."/>
            <person name="Rong J."/>
        </authorList>
    </citation>
    <scope>NUCLEOTIDE SEQUENCE [LARGE SCALE GENOMIC DNA]</scope>
    <source>
        <strain evidence="2 3">JCM 17549</strain>
    </source>
</reference>
<dbReference type="Pfam" id="PF00583">
    <property type="entry name" value="Acetyltransf_1"/>
    <property type="match status" value="1"/>
</dbReference>
<organism evidence="2 3">
    <name type="scientific">Litorilituus sediminis</name>
    <dbReference type="NCBI Taxonomy" id="718192"/>
    <lineage>
        <taxon>Bacteria</taxon>
        <taxon>Pseudomonadati</taxon>
        <taxon>Pseudomonadota</taxon>
        <taxon>Gammaproteobacteria</taxon>
        <taxon>Alteromonadales</taxon>
        <taxon>Colwelliaceae</taxon>
        <taxon>Litorilituus</taxon>
    </lineage>
</organism>
<evidence type="ECO:0000313" key="3">
    <source>
        <dbReference type="Proteomes" id="UP000290244"/>
    </source>
</evidence>
<feature type="domain" description="N-acetyltransferase" evidence="1">
    <location>
        <begin position="4"/>
        <end position="170"/>
    </location>
</feature>
<dbReference type="RefSeq" id="WP_130601188.1">
    <property type="nucleotide sequence ID" value="NZ_CP034759.1"/>
</dbReference>
<dbReference type="Gene3D" id="3.40.630.30">
    <property type="match status" value="1"/>
</dbReference>
<proteinExistence type="predicted"/>
<dbReference type="EMBL" id="CP034759">
    <property type="protein sequence ID" value="QBG35728.1"/>
    <property type="molecule type" value="Genomic_DNA"/>
</dbReference>
<dbReference type="OrthoDB" id="6321659at2"/>
<keyword evidence="3" id="KW-1185">Reference proteome</keyword>
<protein>
    <submittedName>
        <fullName evidence="2">GNAT family N-acetyltransferase</fullName>
    </submittedName>
</protein>
<dbReference type="KEGG" id="lsd:EMK97_08390"/>
<dbReference type="SUPFAM" id="SSF55729">
    <property type="entry name" value="Acyl-CoA N-acyltransferases (Nat)"/>
    <property type="match status" value="1"/>
</dbReference>
<gene>
    <name evidence="2" type="ORF">EMK97_08390</name>
</gene>
<dbReference type="PROSITE" id="PS51186">
    <property type="entry name" value="GNAT"/>
    <property type="match status" value="1"/>
</dbReference>
<dbReference type="GO" id="GO:0016747">
    <property type="term" value="F:acyltransferase activity, transferring groups other than amino-acyl groups"/>
    <property type="evidence" value="ECO:0007669"/>
    <property type="project" value="InterPro"/>
</dbReference>
<dbReference type="CDD" id="cd04301">
    <property type="entry name" value="NAT_SF"/>
    <property type="match status" value="1"/>
</dbReference>
<keyword evidence="2" id="KW-0808">Transferase</keyword>
<dbReference type="InterPro" id="IPR016181">
    <property type="entry name" value="Acyl_CoA_acyltransferase"/>
</dbReference>
<dbReference type="InterPro" id="IPR000182">
    <property type="entry name" value="GNAT_dom"/>
</dbReference>
<sequence length="191" mass="21176">MSEVIYQPLTVEDFSAVIKLGNQVHGDGYLTDEKIRQWTSKGISSQNGEEVNTSFVAYLDGQLVGFRITFAANNWPIDKWCSPALWQVPAASCCYFKCNTVDENYRGLGIGKKLLQLAIEAAKKQGAKAGISHLWKQSPNNSAVNYFTRCGAQHVASHAGKWNEESKQGYNCILCGFDCQCEAAEMIIYFA</sequence>
<evidence type="ECO:0000259" key="1">
    <source>
        <dbReference type="PROSITE" id="PS51186"/>
    </source>
</evidence>
<evidence type="ECO:0000313" key="2">
    <source>
        <dbReference type="EMBL" id="QBG35728.1"/>
    </source>
</evidence>